<evidence type="ECO:0000313" key="3">
    <source>
        <dbReference type="EMBL" id="SDY45082.1"/>
    </source>
</evidence>
<reference evidence="3 4" key="1">
    <citation type="submission" date="2016-10" db="EMBL/GenBank/DDBJ databases">
        <authorList>
            <person name="de Groot N.N."/>
        </authorList>
    </citation>
    <scope>NUCLEOTIDE SEQUENCE [LARGE SCALE GENOMIC DNA]</scope>
    <source>
        <strain evidence="3 4">CPCC 202699</strain>
    </source>
</reference>
<dbReference type="Pfam" id="PF13086">
    <property type="entry name" value="AAA_11"/>
    <property type="match status" value="2"/>
</dbReference>
<gene>
    <name evidence="3" type="ORF">SAMN05421504_105591</name>
</gene>
<dbReference type="InterPro" id="IPR041679">
    <property type="entry name" value="DNA2/NAM7-like_C"/>
</dbReference>
<dbReference type="AlphaFoldDB" id="A0A1H3JYS1"/>
<accession>A0A1H3JYS1</accession>
<feature type="domain" description="DNA2/NAM7 helicase helicase" evidence="1">
    <location>
        <begin position="632"/>
        <end position="717"/>
    </location>
</feature>
<dbReference type="Gene3D" id="3.40.50.300">
    <property type="entry name" value="P-loop containing nucleotide triphosphate hydrolases"/>
    <property type="match status" value="3"/>
</dbReference>
<protein>
    <submittedName>
        <fullName evidence="3">AAA domain-containing protein</fullName>
    </submittedName>
</protein>
<dbReference type="InterPro" id="IPR045055">
    <property type="entry name" value="DNA2/NAM7-like"/>
</dbReference>
<dbReference type="EMBL" id="FNON01000005">
    <property type="protein sequence ID" value="SDY45082.1"/>
    <property type="molecule type" value="Genomic_DNA"/>
</dbReference>
<dbReference type="InterPro" id="IPR047187">
    <property type="entry name" value="SF1_C_Upf1"/>
</dbReference>
<dbReference type="OrthoDB" id="3197455at2"/>
<name>A0A1H3JYS1_9PSEU</name>
<feature type="domain" description="DNA2/NAM7 helicase-like C-terminal" evidence="2">
    <location>
        <begin position="738"/>
        <end position="925"/>
    </location>
</feature>
<dbReference type="RefSeq" id="WP_091292910.1">
    <property type="nucleotide sequence ID" value="NZ_FNON01000005.1"/>
</dbReference>
<proteinExistence type="predicted"/>
<dbReference type="CDD" id="cd18808">
    <property type="entry name" value="SF1_C_Upf1"/>
    <property type="match status" value="1"/>
</dbReference>
<evidence type="ECO:0000313" key="4">
    <source>
        <dbReference type="Proteomes" id="UP000199515"/>
    </source>
</evidence>
<dbReference type="Pfam" id="PF13087">
    <property type="entry name" value="AAA_12"/>
    <property type="match status" value="1"/>
</dbReference>
<dbReference type="STRING" id="589385.SAMN05421504_105591"/>
<dbReference type="SUPFAM" id="SSF52540">
    <property type="entry name" value="P-loop containing nucleoside triphosphate hydrolases"/>
    <property type="match status" value="1"/>
</dbReference>
<evidence type="ECO:0000259" key="2">
    <source>
        <dbReference type="Pfam" id="PF13087"/>
    </source>
</evidence>
<sequence>MHRDVVLPGAIFLVPGRSLDDNIRRYARDYLGLPAGLGQIITDLNARRDGVPATITRSNQGLSFRLYTDAYTVLLNPSKNGDGYWVSTTIPLRLWDHERLSHGFLLIRTRWIAVSDIRQIPPGTSSRWPEMNRAWDELDIEHADRREVPALSPAHTRFLDTVDQVITVTNRVEENRNRSAPVYPYRAVEPAGERRYSAKSVYVFRVLGDRRPERAAFVQIRGESEQRGRVLRAGDDGVTVGFDESVAWDRLAQQGVLEESSTNIVTVKRREAVELLRTRRARNHRLLTSLVDQQVTRIRADARTPGEALDEDQLSAFRHALAVEDLLVVLGPPGTGKTRVISQIARACALDPAAGPVLVTSHTNRAVDNVLGKLPRDVVVVRVGNEGSVGAEGKPFLLEQFVAQVRGEAVSTANAALRSYEGLPTAHRWLGELGIRVGGLRIAIETESLAAAELQRVRLACGGSAAAAVTRLTGQIAASGQVLTRRQGKLSRLIERDARARGRRLFGPLTDALATARGKRIVKRQTEVNELTAAGERLRGALAEAESALDEVTGNLPPVQAARQAFQQAVGHRDQTKKAAFQAVRGIQAAVGRAGSFPAVVDGPDNGMVFGKLAELHAGLGPWLAMLERRAKLLGEWHKEVAGATEQLSTELVRYADVVGATCIGSATSKEIAEVPFDLVIVDEAGQIATPDVLVPLVRGRRAVLVGDHRQLPPVVDTELNAATKTGDPEVRDMLMISTLESLVGKLPRDHIVPLTRQRRMPREIADFISEAFYDGTLKTMVTRIHDSSLFRSPLAFVDTSQLPESRRRERAVPGGGTINQAEAHLLTRLAVHYQRRGEEWALIVPYKAQVKLIKELLVREIPDNEVVDANVGSVDAFQGGERDVILYGFTRSNALRKVGFLDELRRANVAFTRAKHQLVLVGDMDTLSKATDLNFRRLAESLRDHVLSHGDVCHYAAVLTRLEDEHA</sequence>
<feature type="domain" description="DNA2/NAM7 helicase helicase" evidence="1">
    <location>
        <begin position="309"/>
        <end position="408"/>
    </location>
</feature>
<dbReference type="Proteomes" id="UP000199515">
    <property type="component" value="Unassembled WGS sequence"/>
</dbReference>
<dbReference type="PANTHER" id="PTHR10887">
    <property type="entry name" value="DNA2/NAM7 HELICASE FAMILY"/>
    <property type="match status" value="1"/>
</dbReference>
<dbReference type="InterPro" id="IPR041677">
    <property type="entry name" value="DNA2/NAM7_AAA_11"/>
</dbReference>
<dbReference type="InterPro" id="IPR027417">
    <property type="entry name" value="P-loop_NTPase"/>
</dbReference>
<keyword evidence="4" id="KW-1185">Reference proteome</keyword>
<evidence type="ECO:0000259" key="1">
    <source>
        <dbReference type="Pfam" id="PF13086"/>
    </source>
</evidence>
<organism evidence="3 4">
    <name type="scientific">Amycolatopsis xylanica</name>
    <dbReference type="NCBI Taxonomy" id="589385"/>
    <lineage>
        <taxon>Bacteria</taxon>
        <taxon>Bacillati</taxon>
        <taxon>Actinomycetota</taxon>
        <taxon>Actinomycetes</taxon>
        <taxon>Pseudonocardiales</taxon>
        <taxon>Pseudonocardiaceae</taxon>
        <taxon>Amycolatopsis</taxon>
    </lineage>
</organism>
<dbReference type="GO" id="GO:0004386">
    <property type="term" value="F:helicase activity"/>
    <property type="evidence" value="ECO:0007669"/>
    <property type="project" value="InterPro"/>
</dbReference>
<dbReference type="PANTHER" id="PTHR10887:SF495">
    <property type="entry name" value="HELICASE SENATAXIN ISOFORM X1-RELATED"/>
    <property type="match status" value="1"/>
</dbReference>